<dbReference type="PRINTS" id="PR00419">
    <property type="entry name" value="ADXRDTASE"/>
</dbReference>
<dbReference type="PANTHER" id="PTHR42842">
    <property type="entry name" value="FAD/NAD(P)-BINDING OXIDOREDUCTASE"/>
    <property type="match status" value="1"/>
</dbReference>
<evidence type="ECO:0000313" key="2">
    <source>
        <dbReference type="EMBL" id="RXS75086.1"/>
    </source>
</evidence>
<dbReference type="SUPFAM" id="SSF51905">
    <property type="entry name" value="FAD/NAD(P)-binding domain"/>
    <property type="match status" value="1"/>
</dbReference>
<evidence type="ECO:0000313" key="3">
    <source>
        <dbReference type="Proteomes" id="UP000290106"/>
    </source>
</evidence>
<dbReference type="EMBL" id="SDKC01000001">
    <property type="protein sequence ID" value="RXS75086.1"/>
    <property type="molecule type" value="Genomic_DNA"/>
</dbReference>
<dbReference type="InterPro" id="IPR036188">
    <property type="entry name" value="FAD/NAD-bd_sf"/>
</dbReference>
<feature type="domain" description="FAD-dependent protein C-terminal" evidence="1">
    <location>
        <begin position="286"/>
        <end position="498"/>
    </location>
</feature>
<gene>
    <name evidence="2" type="ORF">ETP43_07555</name>
</gene>
<dbReference type="Pfam" id="PF21688">
    <property type="entry name" value="FAD-depend_C"/>
    <property type="match status" value="1"/>
</dbReference>
<dbReference type="OrthoDB" id="9772594at2"/>
<dbReference type="Pfam" id="PF13450">
    <property type="entry name" value="NAD_binding_8"/>
    <property type="match status" value="1"/>
</dbReference>
<reference evidence="2 3" key="1">
    <citation type="submission" date="2019-01" db="EMBL/GenBank/DDBJ databases">
        <title>Blautia sp. nov. KGMB01111 isolated human feces.</title>
        <authorList>
            <person name="Park J.-E."/>
            <person name="Kim J.-S."/>
            <person name="Park S.-H."/>
        </authorList>
    </citation>
    <scope>NUCLEOTIDE SEQUENCE [LARGE SCALE GENOMIC DNA]</scope>
    <source>
        <strain evidence="2 3">KGMB01111</strain>
    </source>
</reference>
<dbReference type="Proteomes" id="UP000290106">
    <property type="component" value="Unassembled WGS sequence"/>
</dbReference>
<dbReference type="RefSeq" id="WP_129257603.1">
    <property type="nucleotide sequence ID" value="NZ_SDKC01000001.1"/>
</dbReference>
<dbReference type="InterPro" id="IPR028348">
    <property type="entry name" value="FAD-binding_protein"/>
</dbReference>
<protein>
    <submittedName>
        <fullName evidence="2">FAD-dependent oxidoreductase</fullName>
    </submittedName>
</protein>
<dbReference type="AlphaFoldDB" id="A0A4Q1RHD6"/>
<sequence length="550" mass="61410">MICISQLKLPVGHTTEALEKKICQQLKIKKEELSSWQIVRRSLDARKKPDLKFVYVIDVDTPKERKILHRVQKVNDKYIMLTKRTEYQFPTGGSEKLQQPPVVIGSGPAGLFCAWMLAKAGLRPVVYERGEKAAERKKTVDQYWKDGILDPNSNVQFGEGGAGTFSDGKLNTLVKDPVGRHRKVLEIFVQGGAPEHILYEQKPHLGTDQLIGIVTSLREQIEQMGGSFCFTKKVTDLDIRDGKICRIQLNDSEWVETQVCIAAIGHSARDTFRMLKKHGIAMEAKSFAVGVRIEHPQEMINRSQYGRPEVKELGAANYKLTHQLENGRGIYSFCMCPGGYVVDASSEKGYLAVNGMSYQARDSRNANSAMIVTVSPQDYVTYGMDYLQRMGEDALAATLDQNPLAGMYFQRYLEQKAYQMHEGKIPVQTYGDFHDKKETKAFGDVEPCIRGRYAMSNLREIFPDFLAESLDLGIAACGRKIHGFDRPDAVLSGVESRTSSPVRIPRNEQMEGNIEGFYPCGEGAGYAGGITSAAMDGLRVAEAVCKKYCI</sequence>
<evidence type="ECO:0000259" key="1">
    <source>
        <dbReference type="Pfam" id="PF21688"/>
    </source>
</evidence>
<accession>A0A4Q1RHD6</accession>
<keyword evidence="3" id="KW-1185">Reference proteome</keyword>
<dbReference type="PIRSF" id="PIRSF038984">
    <property type="entry name" value="FAD_binding_protein"/>
    <property type="match status" value="1"/>
</dbReference>
<name>A0A4Q1RHD6_9FIRM</name>
<dbReference type="PANTHER" id="PTHR42842:SF3">
    <property type="entry name" value="FAD_NAD(P)-BINDING OXIDOREDUCTASE FAMILY PROTEIN"/>
    <property type="match status" value="1"/>
</dbReference>
<proteinExistence type="predicted"/>
<dbReference type="Gene3D" id="3.50.50.60">
    <property type="entry name" value="FAD/NAD(P)-binding domain"/>
    <property type="match status" value="2"/>
</dbReference>
<dbReference type="Gene3D" id="3.30.70.2700">
    <property type="match status" value="1"/>
</dbReference>
<comment type="caution">
    <text evidence="2">The sequence shown here is derived from an EMBL/GenBank/DDBJ whole genome shotgun (WGS) entry which is preliminary data.</text>
</comment>
<organism evidence="2 3">
    <name type="scientific">Blautia faecicola</name>
    <dbReference type="NCBI Taxonomy" id="2509240"/>
    <lineage>
        <taxon>Bacteria</taxon>
        <taxon>Bacillati</taxon>
        <taxon>Bacillota</taxon>
        <taxon>Clostridia</taxon>
        <taxon>Lachnospirales</taxon>
        <taxon>Lachnospiraceae</taxon>
        <taxon>Blautia</taxon>
    </lineage>
</organism>
<dbReference type="InterPro" id="IPR049516">
    <property type="entry name" value="FAD-depend_C"/>
</dbReference>